<name>A0A543AGZ4_9MICC</name>
<reference evidence="2 3" key="1">
    <citation type="submission" date="2019-06" db="EMBL/GenBank/DDBJ databases">
        <title>Sequencing the genomes of 1000 actinobacteria strains.</title>
        <authorList>
            <person name="Klenk H.-P."/>
        </authorList>
    </citation>
    <scope>NUCLEOTIDE SEQUENCE [LARGE SCALE GENOMIC DNA]</scope>
    <source>
        <strain evidence="2 3">DSM 24083</strain>
    </source>
</reference>
<gene>
    <name evidence="2" type="ORF">FB556_2289</name>
</gene>
<sequence>MTKNPKHKRDDEPDPTEESTKEDYIDEEHPGKDREEAVVDEQGEESFPASDPPANY</sequence>
<dbReference type="RefSeq" id="WP_170200451.1">
    <property type="nucleotide sequence ID" value="NZ_BAABAN010000001.1"/>
</dbReference>
<organism evidence="2 3">
    <name type="scientific">Enteractinococcus coprophilus</name>
    <dbReference type="NCBI Taxonomy" id="1027633"/>
    <lineage>
        <taxon>Bacteria</taxon>
        <taxon>Bacillati</taxon>
        <taxon>Actinomycetota</taxon>
        <taxon>Actinomycetes</taxon>
        <taxon>Micrococcales</taxon>
        <taxon>Micrococcaceae</taxon>
    </lineage>
</organism>
<proteinExistence type="predicted"/>
<dbReference type="Proteomes" id="UP000319746">
    <property type="component" value="Unassembled WGS sequence"/>
</dbReference>
<accession>A0A543AGZ4</accession>
<evidence type="ECO:0000313" key="2">
    <source>
        <dbReference type="EMBL" id="TQL71786.1"/>
    </source>
</evidence>
<feature type="compositionally biased region" description="Basic and acidic residues" evidence="1">
    <location>
        <begin position="18"/>
        <end position="37"/>
    </location>
</feature>
<evidence type="ECO:0000313" key="3">
    <source>
        <dbReference type="Proteomes" id="UP000319746"/>
    </source>
</evidence>
<feature type="region of interest" description="Disordered" evidence="1">
    <location>
        <begin position="1"/>
        <end position="56"/>
    </location>
</feature>
<dbReference type="EMBL" id="VFOU01000003">
    <property type="protein sequence ID" value="TQL71786.1"/>
    <property type="molecule type" value="Genomic_DNA"/>
</dbReference>
<protein>
    <submittedName>
        <fullName evidence="2">Uncharacterized protein</fullName>
    </submittedName>
</protein>
<evidence type="ECO:0000256" key="1">
    <source>
        <dbReference type="SAM" id="MobiDB-lite"/>
    </source>
</evidence>
<keyword evidence="3" id="KW-1185">Reference proteome</keyword>
<comment type="caution">
    <text evidence="2">The sequence shown here is derived from an EMBL/GenBank/DDBJ whole genome shotgun (WGS) entry which is preliminary data.</text>
</comment>
<dbReference type="AlphaFoldDB" id="A0A543AGZ4"/>